<dbReference type="SUPFAM" id="SSF55120">
    <property type="entry name" value="Pseudouridine synthase"/>
    <property type="match status" value="1"/>
</dbReference>
<comment type="catalytic activity">
    <reaction evidence="4 5">
        <text>uridine(38/39/40) in tRNA = pseudouridine(38/39/40) in tRNA</text>
        <dbReference type="Rhea" id="RHEA:22376"/>
        <dbReference type="Rhea" id="RHEA-COMP:10085"/>
        <dbReference type="Rhea" id="RHEA-COMP:10087"/>
        <dbReference type="ChEBI" id="CHEBI:65314"/>
        <dbReference type="ChEBI" id="CHEBI:65315"/>
        <dbReference type="EC" id="5.4.99.12"/>
    </reaction>
</comment>
<keyword evidence="2 4" id="KW-0819">tRNA processing</keyword>
<dbReference type="Proteomes" id="UP000663992">
    <property type="component" value="Unassembled WGS sequence"/>
</dbReference>
<evidence type="ECO:0000313" key="8">
    <source>
        <dbReference type="Proteomes" id="UP000663992"/>
    </source>
</evidence>
<evidence type="ECO:0000313" key="7">
    <source>
        <dbReference type="EMBL" id="MBN7818962.1"/>
    </source>
</evidence>
<dbReference type="InterPro" id="IPR020103">
    <property type="entry name" value="PsdUridine_synth_cat_dom_sf"/>
</dbReference>
<dbReference type="InterPro" id="IPR001406">
    <property type="entry name" value="PsdUridine_synth_TruA"/>
</dbReference>
<keyword evidence="8" id="KW-1185">Reference proteome</keyword>
<dbReference type="PANTHER" id="PTHR11142">
    <property type="entry name" value="PSEUDOURIDYLATE SYNTHASE"/>
    <property type="match status" value="1"/>
</dbReference>
<dbReference type="PIRSF" id="PIRSF001430">
    <property type="entry name" value="tRNA_psdUrid_synth"/>
    <property type="match status" value="1"/>
</dbReference>
<dbReference type="CDD" id="cd02570">
    <property type="entry name" value="PseudoU_synth_EcTruA"/>
    <property type="match status" value="1"/>
</dbReference>
<dbReference type="Gene3D" id="3.30.70.660">
    <property type="entry name" value="Pseudouridine synthase I, catalytic domain, C-terminal subdomain"/>
    <property type="match status" value="1"/>
</dbReference>
<sequence length="264" mass="29489">MRIALGIEYDGSKYYGWQRQREVNSVQQELETALSRIADQPIELACAGRTDAGVHATGQVVHFDVDNPRAMRAWTLGMNAALPDDIAVKWATQVPDDFHARFSATARRYRYVIYNHPLRSGILRQGVTHYHSQLDVARMNSAAQCLLGEHDFSAFRAAICQSKSPFRNVTHVALHRFGDYVVLEIQANAFLHHMVRNITGSLLEIGSGRRHVEWLEALLVGKDRSQAAATAKPNGLYLVDVSYPDEYQLPAVVPGPLFLPVQLG</sequence>
<proteinExistence type="inferred from homology"/>
<evidence type="ECO:0000256" key="3">
    <source>
        <dbReference type="ARBA" id="ARBA00023235"/>
    </source>
</evidence>
<dbReference type="NCBIfam" id="TIGR00071">
    <property type="entry name" value="hisT_truA"/>
    <property type="match status" value="1"/>
</dbReference>
<comment type="caution">
    <text evidence="7">The sequence shown here is derived from an EMBL/GenBank/DDBJ whole genome shotgun (WGS) entry which is preliminary data.</text>
</comment>
<feature type="binding site" evidence="4">
    <location>
        <position position="109"/>
    </location>
    <ligand>
        <name>substrate</name>
    </ligand>
</feature>
<feature type="active site" description="Nucleophile" evidence="4">
    <location>
        <position position="51"/>
    </location>
</feature>
<comment type="similarity">
    <text evidence="1 4 5">Belongs to the tRNA pseudouridine synthase TruA family.</text>
</comment>
<dbReference type="InterPro" id="IPR020097">
    <property type="entry name" value="PsdUridine_synth_TruA_a/b_dom"/>
</dbReference>
<dbReference type="InterPro" id="IPR020095">
    <property type="entry name" value="PsdUridine_synth_TruA_C"/>
</dbReference>
<dbReference type="InterPro" id="IPR020094">
    <property type="entry name" value="TruA/RsuA/RluB/E/F_N"/>
</dbReference>
<dbReference type="HAMAP" id="MF_00171">
    <property type="entry name" value="TruA"/>
    <property type="match status" value="1"/>
</dbReference>
<feature type="domain" description="Pseudouridine synthase I TruA alpha/beta" evidence="6">
    <location>
        <begin position="142"/>
        <end position="244"/>
    </location>
</feature>
<dbReference type="EC" id="5.4.99.12" evidence="4"/>
<comment type="function">
    <text evidence="4">Formation of pseudouridine at positions 38, 39 and 40 in the anticodon stem and loop of transfer RNAs.</text>
</comment>
<accession>A0ABS3CPB7</accession>
<dbReference type="PANTHER" id="PTHR11142:SF0">
    <property type="entry name" value="TRNA PSEUDOURIDINE SYNTHASE-LIKE 1"/>
    <property type="match status" value="1"/>
</dbReference>
<reference evidence="7 8" key="1">
    <citation type="submission" date="2021-03" db="EMBL/GenBank/DDBJ databases">
        <title>novel species isolated from a fishpond in China.</title>
        <authorList>
            <person name="Lu H."/>
            <person name="Cai Z."/>
        </authorList>
    </citation>
    <scope>NUCLEOTIDE SEQUENCE [LARGE SCALE GENOMIC DNA]</scope>
    <source>
        <strain evidence="7 8">Y57</strain>
    </source>
</reference>
<evidence type="ECO:0000256" key="4">
    <source>
        <dbReference type="HAMAP-Rule" id="MF_00171"/>
    </source>
</evidence>
<dbReference type="EMBL" id="JAFKCS010000002">
    <property type="protein sequence ID" value="MBN7818962.1"/>
    <property type="molecule type" value="Genomic_DNA"/>
</dbReference>
<evidence type="ECO:0000259" key="6">
    <source>
        <dbReference type="Pfam" id="PF01416"/>
    </source>
</evidence>
<evidence type="ECO:0000256" key="1">
    <source>
        <dbReference type="ARBA" id="ARBA00009375"/>
    </source>
</evidence>
<keyword evidence="3 4" id="KW-0413">Isomerase</keyword>
<dbReference type="Gene3D" id="3.30.70.580">
    <property type="entry name" value="Pseudouridine synthase I, catalytic domain, N-terminal subdomain"/>
    <property type="match status" value="1"/>
</dbReference>
<name>A0ABS3CPB7_9ALTE</name>
<evidence type="ECO:0000256" key="5">
    <source>
        <dbReference type="RuleBase" id="RU003792"/>
    </source>
</evidence>
<feature type="domain" description="Pseudouridine synthase I TruA alpha/beta" evidence="6">
    <location>
        <begin position="8"/>
        <end position="102"/>
    </location>
</feature>
<evidence type="ECO:0000256" key="2">
    <source>
        <dbReference type="ARBA" id="ARBA00022694"/>
    </source>
</evidence>
<organism evidence="7 8">
    <name type="scientific">Bowmanella yangjiangensis</name>
    <dbReference type="NCBI Taxonomy" id="2811230"/>
    <lineage>
        <taxon>Bacteria</taxon>
        <taxon>Pseudomonadati</taxon>
        <taxon>Pseudomonadota</taxon>
        <taxon>Gammaproteobacteria</taxon>
        <taxon>Alteromonadales</taxon>
        <taxon>Alteromonadaceae</taxon>
        <taxon>Bowmanella</taxon>
    </lineage>
</organism>
<dbReference type="GO" id="GO:0160147">
    <property type="term" value="F:tRNA pseudouridine(38-40) synthase activity"/>
    <property type="evidence" value="ECO:0007669"/>
    <property type="project" value="UniProtKB-EC"/>
</dbReference>
<comment type="caution">
    <text evidence="4">Lacks conserved residue(s) required for the propagation of feature annotation.</text>
</comment>
<comment type="subunit">
    <text evidence="4">Homodimer.</text>
</comment>
<gene>
    <name evidence="4 7" type="primary">truA</name>
    <name evidence="7" type="ORF">J0A65_03745</name>
</gene>
<dbReference type="Pfam" id="PF01416">
    <property type="entry name" value="PseudoU_synth_1"/>
    <property type="match status" value="2"/>
</dbReference>
<protein>
    <recommendedName>
        <fullName evidence="4">tRNA pseudouridine synthase A</fullName>
        <ecNumber evidence="4">5.4.99.12</ecNumber>
    </recommendedName>
    <alternativeName>
        <fullName evidence="4">tRNA pseudouridine(38-40) synthase</fullName>
    </alternativeName>
    <alternativeName>
        <fullName evidence="4">tRNA pseudouridylate synthase I</fullName>
    </alternativeName>
    <alternativeName>
        <fullName evidence="4">tRNA-uridine isomerase I</fullName>
    </alternativeName>
</protein>
<dbReference type="RefSeq" id="WP_206592783.1">
    <property type="nucleotide sequence ID" value="NZ_JAFKCS010000002.1"/>
</dbReference>